<dbReference type="Proteomes" id="UP000236736">
    <property type="component" value="Unassembled WGS sequence"/>
</dbReference>
<accession>A0A1H5X9A9</accession>
<dbReference type="SUPFAM" id="SSF75011">
    <property type="entry name" value="3-carboxy-cis,cis-mucoante lactonizing enzyme"/>
    <property type="match status" value="1"/>
</dbReference>
<name>A0A1H5X9A9_9BACT</name>
<organism evidence="1 2">
    <name type="scientific">Algoriphagus boritolerans DSM 17298 = JCM 18970</name>
    <dbReference type="NCBI Taxonomy" id="1120964"/>
    <lineage>
        <taxon>Bacteria</taxon>
        <taxon>Pseudomonadati</taxon>
        <taxon>Bacteroidota</taxon>
        <taxon>Cytophagia</taxon>
        <taxon>Cytophagales</taxon>
        <taxon>Cyclobacteriaceae</taxon>
        <taxon>Algoriphagus</taxon>
    </lineage>
</organism>
<dbReference type="OrthoDB" id="9798438at2"/>
<proteinExistence type="predicted"/>
<dbReference type="AlphaFoldDB" id="A0A1H5X9A9"/>
<dbReference type="RefSeq" id="WP_103925072.1">
    <property type="nucleotide sequence ID" value="NZ_FNVR01000012.1"/>
</dbReference>
<reference evidence="2" key="1">
    <citation type="submission" date="2016-10" db="EMBL/GenBank/DDBJ databases">
        <authorList>
            <person name="Varghese N."/>
            <person name="Submissions S."/>
        </authorList>
    </citation>
    <scope>NUCLEOTIDE SEQUENCE [LARGE SCALE GENOMIC DNA]</scope>
    <source>
        <strain evidence="2">DSM 17298</strain>
    </source>
</reference>
<keyword evidence="2" id="KW-1185">Reference proteome</keyword>
<evidence type="ECO:0008006" key="3">
    <source>
        <dbReference type="Google" id="ProtNLM"/>
    </source>
</evidence>
<evidence type="ECO:0000313" key="2">
    <source>
        <dbReference type="Proteomes" id="UP000236736"/>
    </source>
</evidence>
<sequence>MYKLLPYFVFLSFSGIAQQKIDSVYLAGIVIRTIDNPILEEMSGLAFSKKHPDKFYTHTDSGGEATVYVLDSLGNEVGKINLDEVKNRDWEDIAVGPGPGGKSYIYVADIGDNAGNNKSGRIYRFPEPSKIEKKNTVKPEVLKFTYPNGAMDAESLFVDPISGDLFIVSKRDKQNTLFCLKSDDFGKKEVVATELGKLPFTSATAADISKDGSKILIKNYFKIYYWDRKKGETVAEALTRTPKELPYVPEPQGEAVGFQPDGEAFYTISEKRYKIHPVLYRYPAKN</sequence>
<protein>
    <recommendedName>
        <fullName evidence="3">WD40-like Beta Propeller Repeat</fullName>
    </recommendedName>
</protein>
<gene>
    <name evidence="1" type="ORF">SAMN03080598_02420</name>
</gene>
<evidence type="ECO:0000313" key="1">
    <source>
        <dbReference type="EMBL" id="SEG07947.1"/>
    </source>
</evidence>
<dbReference type="STRING" id="1120964.GCA_001313265_02079"/>
<dbReference type="EMBL" id="FNVR01000012">
    <property type="protein sequence ID" value="SEG07947.1"/>
    <property type="molecule type" value="Genomic_DNA"/>
</dbReference>